<sequence length="386" mass="44846">MKTFKKTIGILHLWLGLISGLLVFIIALTGCIYVFQVEIQELTQPYRFTETQDKAFLAPSEIQKITDQELPGKHLHAVMYNLKGKSAHSIYFSYEDHYYDMVYVNPYSGEVLKVKDEYATFFRFIFDGHNYLWLPEAIGRPIVASATLVFFVLLISGIVLWWPKNSAGKRAKFTIKWNGSWRRKNYDLHSVIGFYASWLAIVLVFTGLIYGFDWFRNGFYMIASGGEDYVDYYTPASDHSSVSLLNMPAIDQVFYKMLDEYPDAEWIEVHPPEYEHSAIAANANPEADTYWKVDYRYFDQYTMEELDVDHFWNKLEQSSSAEMFLRMNYDIHVGAILGMPGKILAFLLSLTIASMPVTGVLLWYGRNNKKKKKSRNIYDKEKMVKV</sequence>
<proteinExistence type="predicted"/>
<name>A0A074KQC9_9BACT</name>
<reference evidence="2 3" key="1">
    <citation type="submission" date="2014-04" db="EMBL/GenBank/DDBJ databases">
        <title>Characterization and application of a salt tolerant electro-active bacterium.</title>
        <authorList>
            <person name="Yang L."/>
            <person name="Wei S."/>
            <person name="Tay Q.X.M."/>
        </authorList>
    </citation>
    <scope>NUCLEOTIDE SEQUENCE [LARGE SCALE GENOMIC DNA]</scope>
    <source>
        <strain evidence="2 3">LY1</strain>
    </source>
</reference>
<dbReference type="Proteomes" id="UP000027821">
    <property type="component" value="Unassembled WGS sequence"/>
</dbReference>
<dbReference type="RefSeq" id="WP_035078428.1">
    <property type="nucleotide sequence ID" value="NZ_JMIH01000028.1"/>
</dbReference>
<dbReference type="Pfam" id="PF03929">
    <property type="entry name" value="PepSY_TM"/>
    <property type="match status" value="1"/>
</dbReference>
<gene>
    <name evidence="2" type="ORF">EL17_19695</name>
</gene>
<accession>A0A074KQC9</accession>
<dbReference type="EMBL" id="JMIH01000028">
    <property type="protein sequence ID" value="KEO72136.1"/>
    <property type="molecule type" value="Genomic_DNA"/>
</dbReference>
<keyword evidence="1" id="KW-0472">Membrane</keyword>
<protein>
    <submittedName>
        <fullName evidence="2">Peptidase M4</fullName>
    </submittedName>
</protein>
<keyword evidence="3" id="KW-1185">Reference proteome</keyword>
<dbReference type="PANTHER" id="PTHR34219">
    <property type="entry name" value="IRON-REGULATED INNER MEMBRANE PROTEIN-RELATED"/>
    <property type="match status" value="1"/>
</dbReference>
<feature type="transmembrane region" description="Helical" evidence="1">
    <location>
        <begin position="343"/>
        <end position="365"/>
    </location>
</feature>
<dbReference type="OrthoDB" id="111691at2"/>
<dbReference type="PROSITE" id="PS51257">
    <property type="entry name" value="PROKAR_LIPOPROTEIN"/>
    <property type="match status" value="1"/>
</dbReference>
<feature type="transmembrane region" description="Helical" evidence="1">
    <location>
        <begin position="142"/>
        <end position="162"/>
    </location>
</feature>
<evidence type="ECO:0000313" key="3">
    <source>
        <dbReference type="Proteomes" id="UP000027821"/>
    </source>
</evidence>
<feature type="transmembrane region" description="Helical" evidence="1">
    <location>
        <begin position="192"/>
        <end position="212"/>
    </location>
</feature>
<evidence type="ECO:0000313" key="2">
    <source>
        <dbReference type="EMBL" id="KEO72136.1"/>
    </source>
</evidence>
<comment type="caution">
    <text evidence="2">The sequence shown here is derived from an EMBL/GenBank/DDBJ whole genome shotgun (WGS) entry which is preliminary data.</text>
</comment>
<dbReference type="eggNOG" id="COG3182">
    <property type="taxonomic scope" value="Bacteria"/>
</dbReference>
<dbReference type="AlphaFoldDB" id="A0A074KQC9"/>
<dbReference type="STRING" id="1048983.EL17_19695"/>
<keyword evidence="1" id="KW-1133">Transmembrane helix</keyword>
<dbReference type="InterPro" id="IPR005625">
    <property type="entry name" value="PepSY-ass_TM"/>
</dbReference>
<organism evidence="2 3">
    <name type="scientific">Anditalea andensis</name>
    <dbReference type="NCBI Taxonomy" id="1048983"/>
    <lineage>
        <taxon>Bacteria</taxon>
        <taxon>Pseudomonadati</taxon>
        <taxon>Bacteroidota</taxon>
        <taxon>Cytophagia</taxon>
        <taxon>Cytophagales</taxon>
        <taxon>Cytophagaceae</taxon>
        <taxon>Anditalea</taxon>
    </lineage>
</organism>
<keyword evidence="1" id="KW-0812">Transmembrane</keyword>
<feature type="transmembrane region" description="Helical" evidence="1">
    <location>
        <begin position="12"/>
        <end position="35"/>
    </location>
</feature>
<evidence type="ECO:0000256" key="1">
    <source>
        <dbReference type="SAM" id="Phobius"/>
    </source>
</evidence>